<name>A0A0G4FVR7_VITBC</name>
<dbReference type="Pfam" id="PF13561">
    <property type="entry name" value="adh_short_C2"/>
    <property type="match status" value="1"/>
</dbReference>
<dbReference type="PRINTS" id="PR00081">
    <property type="entry name" value="GDHRDH"/>
</dbReference>
<dbReference type="PRINTS" id="PR00080">
    <property type="entry name" value="SDRFAMILY"/>
</dbReference>
<dbReference type="GO" id="GO:0016616">
    <property type="term" value="F:oxidoreductase activity, acting on the CH-OH group of donors, NAD or NADP as acceptor"/>
    <property type="evidence" value="ECO:0007669"/>
    <property type="project" value="TreeGrafter"/>
</dbReference>
<dbReference type="InterPro" id="IPR002347">
    <property type="entry name" value="SDR_fam"/>
</dbReference>
<dbReference type="SUPFAM" id="SSF51735">
    <property type="entry name" value="NAD(P)-binding Rossmann-fold domains"/>
    <property type="match status" value="1"/>
</dbReference>
<dbReference type="PANTHER" id="PTHR42760">
    <property type="entry name" value="SHORT-CHAIN DEHYDROGENASES/REDUCTASES FAMILY MEMBER"/>
    <property type="match status" value="1"/>
</dbReference>
<evidence type="ECO:0000313" key="3">
    <source>
        <dbReference type="EMBL" id="CEM19262.1"/>
    </source>
</evidence>
<dbReference type="Proteomes" id="UP000041254">
    <property type="component" value="Unassembled WGS sequence"/>
</dbReference>
<dbReference type="EMBL" id="CDMY01000510">
    <property type="protein sequence ID" value="CEM19262.1"/>
    <property type="molecule type" value="Genomic_DNA"/>
</dbReference>
<evidence type="ECO:0000256" key="2">
    <source>
        <dbReference type="ARBA" id="ARBA00023002"/>
    </source>
</evidence>
<evidence type="ECO:0000256" key="1">
    <source>
        <dbReference type="ARBA" id="ARBA00006484"/>
    </source>
</evidence>
<dbReference type="VEuPathDB" id="CryptoDB:Vbra_16346"/>
<dbReference type="OrthoDB" id="1393670at2759"/>
<dbReference type="CDD" id="cd05233">
    <property type="entry name" value="SDR_c"/>
    <property type="match status" value="1"/>
</dbReference>
<reference evidence="3 4" key="1">
    <citation type="submission" date="2014-11" db="EMBL/GenBank/DDBJ databases">
        <authorList>
            <person name="Zhu J."/>
            <person name="Qi W."/>
            <person name="Song R."/>
        </authorList>
    </citation>
    <scope>NUCLEOTIDE SEQUENCE [LARGE SCALE GENOMIC DNA]</scope>
</reference>
<gene>
    <name evidence="3" type="ORF">Vbra_16346</name>
</gene>
<sequence>MGDREYIITGGYCHPPSDPASSTHARSRFKGKSIIVTGGAGNFGKACALRMASEGAKVALFDLVDPSKAKEEIQASNPGCTVLGVQCDVTKNDEVERAVASVKEAFGRVDYLFNNAGYQGAFRPLPDYPPDDFRRVLDINVSGVFHVLRAVSNVMKSQEPQGGSIVQTASMAAHSGPPNMVAYGSSKAAVHHMTRIAAKDLAPHDIRVNSVSPAFTGPGFMWTRQVELQAEAGSIHYDKDPKVVAQQMIGSTPLRRYGSVDEVIGPVTFLLSDDASYLTGIDIQVTGGMN</sequence>
<dbReference type="PANTHER" id="PTHR42760:SF133">
    <property type="entry name" value="3-OXOACYL-[ACYL-CARRIER-PROTEIN] REDUCTASE"/>
    <property type="match status" value="1"/>
</dbReference>
<dbReference type="STRING" id="1169540.A0A0G4FVR7"/>
<dbReference type="InterPro" id="IPR036291">
    <property type="entry name" value="NAD(P)-bd_dom_sf"/>
</dbReference>
<dbReference type="PROSITE" id="PS00061">
    <property type="entry name" value="ADH_SHORT"/>
    <property type="match status" value="1"/>
</dbReference>
<dbReference type="AlphaFoldDB" id="A0A0G4FVR7"/>
<accession>A0A0G4FVR7</accession>
<dbReference type="Gene3D" id="3.40.50.720">
    <property type="entry name" value="NAD(P)-binding Rossmann-like Domain"/>
    <property type="match status" value="1"/>
</dbReference>
<evidence type="ECO:0008006" key="5">
    <source>
        <dbReference type="Google" id="ProtNLM"/>
    </source>
</evidence>
<comment type="similarity">
    <text evidence="1">Belongs to the short-chain dehydrogenases/reductases (SDR) family.</text>
</comment>
<dbReference type="InterPro" id="IPR020904">
    <property type="entry name" value="Sc_DH/Rdtase_CS"/>
</dbReference>
<organism evidence="3 4">
    <name type="scientific">Vitrella brassicaformis (strain CCMP3155)</name>
    <dbReference type="NCBI Taxonomy" id="1169540"/>
    <lineage>
        <taxon>Eukaryota</taxon>
        <taxon>Sar</taxon>
        <taxon>Alveolata</taxon>
        <taxon>Colpodellida</taxon>
        <taxon>Vitrellaceae</taxon>
        <taxon>Vitrella</taxon>
    </lineage>
</organism>
<keyword evidence="4" id="KW-1185">Reference proteome</keyword>
<dbReference type="FunFam" id="3.40.50.720:FF:000084">
    <property type="entry name" value="Short-chain dehydrogenase reductase"/>
    <property type="match status" value="1"/>
</dbReference>
<keyword evidence="2" id="KW-0560">Oxidoreductase</keyword>
<protein>
    <recommendedName>
        <fullName evidence="5">Oxidoreductase</fullName>
    </recommendedName>
</protein>
<dbReference type="PhylomeDB" id="A0A0G4FVR7"/>
<dbReference type="InParanoid" id="A0A0G4FVR7"/>
<proteinExistence type="inferred from homology"/>
<evidence type="ECO:0000313" key="4">
    <source>
        <dbReference type="Proteomes" id="UP000041254"/>
    </source>
</evidence>
<dbReference type="GO" id="GO:0048038">
    <property type="term" value="F:quinone binding"/>
    <property type="evidence" value="ECO:0007669"/>
    <property type="project" value="TreeGrafter"/>
</dbReference>
<dbReference type="OMA" id="GYRICIN"/>
<dbReference type="GO" id="GO:0006633">
    <property type="term" value="P:fatty acid biosynthetic process"/>
    <property type="evidence" value="ECO:0007669"/>
    <property type="project" value="TreeGrafter"/>
</dbReference>